<dbReference type="Proteomes" id="UP000286501">
    <property type="component" value="Unassembled WGS sequence"/>
</dbReference>
<dbReference type="EMBL" id="QRIN01000060">
    <property type="protein sequence ID" value="RHG63720.1"/>
    <property type="molecule type" value="Genomic_DNA"/>
</dbReference>
<accession>A0A3R6H7Y0</accession>
<sequence length="116" mass="13629">MEKKVLTLTVSKRWFEMIADGKKDEEYREIKPYWASRLVNQQAEGGEVLFDEYGGYCCVTGEPEYKPYTHVLFINGYRKDSPRIEKEIESITIGKSKKGLCPDNWLDTEFFVIKFK</sequence>
<evidence type="ECO:0000313" key="1">
    <source>
        <dbReference type="EMBL" id="RHG63720.1"/>
    </source>
</evidence>
<dbReference type="AlphaFoldDB" id="A0A3R6H7Y0"/>
<name>A0A3R6H7Y0_9BACT</name>
<organism evidence="1 2">
    <name type="scientific">Segatella copri</name>
    <dbReference type="NCBI Taxonomy" id="165179"/>
    <lineage>
        <taxon>Bacteria</taxon>
        <taxon>Pseudomonadati</taxon>
        <taxon>Bacteroidota</taxon>
        <taxon>Bacteroidia</taxon>
        <taxon>Bacteroidales</taxon>
        <taxon>Prevotellaceae</taxon>
        <taxon>Segatella</taxon>
    </lineage>
</organism>
<gene>
    <name evidence="1" type="ORF">DW250_12395</name>
</gene>
<evidence type="ECO:0008006" key="3">
    <source>
        <dbReference type="Google" id="ProtNLM"/>
    </source>
</evidence>
<comment type="caution">
    <text evidence="1">The sequence shown here is derived from an EMBL/GenBank/DDBJ whole genome shotgun (WGS) entry which is preliminary data.</text>
</comment>
<dbReference type="RefSeq" id="WP_118201419.1">
    <property type="nucleotide sequence ID" value="NZ_QRIE01000017.1"/>
</dbReference>
<protein>
    <recommendedName>
        <fullName evidence="3">ASCH domain-containing protein</fullName>
    </recommendedName>
</protein>
<proteinExistence type="predicted"/>
<reference evidence="1 2" key="1">
    <citation type="submission" date="2018-08" db="EMBL/GenBank/DDBJ databases">
        <title>A genome reference for cultivated species of the human gut microbiota.</title>
        <authorList>
            <person name="Zou Y."/>
            <person name="Xue W."/>
            <person name="Luo G."/>
        </authorList>
    </citation>
    <scope>NUCLEOTIDE SEQUENCE [LARGE SCALE GENOMIC DNA]</scope>
    <source>
        <strain evidence="1 2">AM22-1</strain>
    </source>
</reference>
<evidence type="ECO:0000313" key="2">
    <source>
        <dbReference type="Proteomes" id="UP000286501"/>
    </source>
</evidence>